<gene>
    <name evidence="1" type="ORF">Anapl_00292</name>
</gene>
<sequence length="277" mass="30906">MRRFRLGPDDEHYIKTNVAALYKESAQVEREESWRPKPRTNKKPYTIKICVERGGGRAVPGVQPHRVSLRGESWGPPFCNCSSFVKALQSGNGIEADTLILASHACRKLWGSISSPCGVADSLSQSSWLLVSEAVGAICHRQEGDSSRISHKDCNYMHKWLYIARLLCISVMITLCLHAHTCARTHVHARRESILLGQNTEFLTMTCTSITACLVAVFANNFRAVVHLLSSCNNSVCCCLTKPPPCWLEMLQIEESAQLLYLQMQIENNRKAASSDL</sequence>
<proteinExistence type="predicted"/>
<dbReference type="Proteomes" id="UP000296049">
    <property type="component" value="Unassembled WGS sequence"/>
</dbReference>
<keyword evidence="2" id="KW-1185">Reference proteome</keyword>
<dbReference type="EMBL" id="KB742479">
    <property type="protein sequence ID" value="EOB08011.1"/>
    <property type="molecule type" value="Genomic_DNA"/>
</dbReference>
<name>R0KCC8_ANAPL</name>
<organism evidence="1 2">
    <name type="scientific">Anas platyrhynchos</name>
    <name type="common">Mallard</name>
    <name type="synonym">Anas boschas</name>
    <dbReference type="NCBI Taxonomy" id="8839"/>
    <lineage>
        <taxon>Eukaryota</taxon>
        <taxon>Metazoa</taxon>
        <taxon>Chordata</taxon>
        <taxon>Craniata</taxon>
        <taxon>Vertebrata</taxon>
        <taxon>Euteleostomi</taxon>
        <taxon>Archelosauria</taxon>
        <taxon>Archosauria</taxon>
        <taxon>Dinosauria</taxon>
        <taxon>Saurischia</taxon>
        <taxon>Theropoda</taxon>
        <taxon>Coelurosauria</taxon>
        <taxon>Aves</taxon>
        <taxon>Neognathae</taxon>
        <taxon>Galloanserae</taxon>
        <taxon>Anseriformes</taxon>
        <taxon>Anatidae</taxon>
        <taxon>Anatinae</taxon>
        <taxon>Anas</taxon>
    </lineage>
</organism>
<evidence type="ECO:0000313" key="1">
    <source>
        <dbReference type="EMBL" id="EOB08011.1"/>
    </source>
</evidence>
<protein>
    <submittedName>
        <fullName evidence="1">Uncharacterized protein</fullName>
    </submittedName>
</protein>
<evidence type="ECO:0000313" key="2">
    <source>
        <dbReference type="Proteomes" id="UP000296049"/>
    </source>
</evidence>
<accession>R0KCC8</accession>
<reference evidence="2" key="1">
    <citation type="journal article" date="2013" name="Nat. Genet.">
        <title>The duck genome and transcriptome provide insight into an avian influenza virus reservoir species.</title>
        <authorList>
            <person name="Huang Y."/>
            <person name="Li Y."/>
            <person name="Burt D.W."/>
            <person name="Chen H."/>
            <person name="Zhang Y."/>
            <person name="Qian W."/>
            <person name="Kim H."/>
            <person name="Gan S."/>
            <person name="Zhao Y."/>
            <person name="Li J."/>
            <person name="Yi K."/>
            <person name="Feng H."/>
            <person name="Zhu P."/>
            <person name="Li B."/>
            <person name="Liu Q."/>
            <person name="Fairley S."/>
            <person name="Magor K.E."/>
            <person name="Du Z."/>
            <person name="Hu X."/>
            <person name="Goodman L."/>
            <person name="Tafer H."/>
            <person name="Vignal A."/>
            <person name="Lee T."/>
            <person name="Kim K.W."/>
            <person name="Sheng Z."/>
            <person name="An Y."/>
            <person name="Searle S."/>
            <person name="Herrero J."/>
            <person name="Groenen M.A."/>
            <person name="Crooijmans R.P."/>
            <person name="Faraut T."/>
            <person name="Cai Q."/>
            <person name="Webster R.G."/>
            <person name="Aldridge J.R."/>
            <person name="Warren W.C."/>
            <person name="Bartschat S."/>
            <person name="Kehr S."/>
            <person name="Marz M."/>
            <person name="Stadler P.F."/>
            <person name="Smith J."/>
            <person name="Kraus R.H."/>
            <person name="Zhao Y."/>
            <person name="Ren L."/>
            <person name="Fei J."/>
            <person name="Morisson M."/>
            <person name="Kaiser P."/>
            <person name="Griffin D.K."/>
            <person name="Rao M."/>
            <person name="Pitel F."/>
            <person name="Wang J."/>
            <person name="Li N."/>
        </authorList>
    </citation>
    <scope>NUCLEOTIDE SEQUENCE [LARGE SCALE GENOMIC DNA]</scope>
</reference>
<dbReference type="AlphaFoldDB" id="R0KCC8"/>